<evidence type="ECO:0000313" key="2">
    <source>
        <dbReference type="Proteomes" id="UP000266506"/>
    </source>
</evidence>
<dbReference type="PANTHER" id="PTHR32182">
    <property type="entry name" value="DNA REPLICATION AND REPAIR PROTEIN RECF"/>
    <property type="match status" value="1"/>
</dbReference>
<accession>A0A397QV89</accession>
<dbReference type="Gene3D" id="3.40.50.300">
    <property type="entry name" value="P-loop containing nucleotide triphosphate hydrolases"/>
    <property type="match status" value="1"/>
</dbReference>
<dbReference type="GO" id="GO:0006302">
    <property type="term" value="P:double-strand break repair"/>
    <property type="evidence" value="ECO:0007669"/>
    <property type="project" value="TreeGrafter"/>
</dbReference>
<gene>
    <name evidence="1" type="ORF">EI71_01866</name>
</gene>
<dbReference type="PANTHER" id="PTHR32182:SF0">
    <property type="entry name" value="DNA REPLICATION AND REPAIR PROTEIN RECF"/>
    <property type="match status" value="1"/>
</dbReference>
<sequence>MIKLTKIVLINWMYFQKATLPLEGNAVIVGVNGTGKSTIIDAIQMLLLGNKASKFNANANAEKRNLESYVRGAVNTEEKEFLRPNDVITYLALEIELNGEKHIFGININYKHERSDLSDPKYFYINGIELNADMFIKDKFTKTYDDLSKEYRIVHYPTLTSYQSKLKEVLGLKDKRYFTILSRAVGIKNINNCNDFMNEFVLDDKTISNWWRMEEHFVFIWWW</sequence>
<organism evidence="1 2">
    <name type="scientific">Anaeroplasma bactoclasticum</name>
    <dbReference type="NCBI Taxonomy" id="2088"/>
    <lineage>
        <taxon>Bacteria</taxon>
        <taxon>Bacillati</taxon>
        <taxon>Mycoplasmatota</taxon>
        <taxon>Mollicutes</taxon>
        <taxon>Anaeroplasmatales</taxon>
        <taxon>Anaeroplasmataceae</taxon>
        <taxon>Anaeroplasma</taxon>
    </lineage>
</organism>
<dbReference type="GO" id="GO:0000731">
    <property type="term" value="P:DNA synthesis involved in DNA repair"/>
    <property type="evidence" value="ECO:0007669"/>
    <property type="project" value="TreeGrafter"/>
</dbReference>
<dbReference type="InterPro" id="IPR027417">
    <property type="entry name" value="P-loop_NTPase"/>
</dbReference>
<proteinExistence type="predicted"/>
<dbReference type="AlphaFoldDB" id="A0A397QV89"/>
<name>A0A397QV89_9MOLU</name>
<dbReference type="InParanoid" id="A0A397QV89"/>
<evidence type="ECO:0000313" key="1">
    <source>
        <dbReference type="EMBL" id="RIA64816.1"/>
    </source>
</evidence>
<keyword evidence="2" id="KW-1185">Reference proteome</keyword>
<dbReference type="Proteomes" id="UP000266506">
    <property type="component" value="Unassembled WGS sequence"/>
</dbReference>
<reference evidence="1 2" key="1">
    <citation type="submission" date="2018-08" db="EMBL/GenBank/DDBJ databases">
        <title>Genomic Encyclopedia of Archaeal and Bacterial Type Strains, Phase II (KMG-II): from individual species to whole genera.</title>
        <authorList>
            <person name="Goeker M."/>
        </authorList>
    </citation>
    <scope>NUCLEOTIDE SEQUENCE [LARGE SCALE GENOMIC DNA]</scope>
    <source>
        <strain evidence="1 2">ATCC 27112</strain>
    </source>
</reference>
<dbReference type="Pfam" id="PF13555">
    <property type="entry name" value="AAA_29"/>
    <property type="match status" value="1"/>
</dbReference>
<protein>
    <submittedName>
        <fullName evidence="1">AAA domain-containing protein</fullName>
    </submittedName>
</protein>
<dbReference type="SUPFAM" id="SSF52540">
    <property type="entry name" value="P-loop containing nucleoside triphosphate hydrolases"/>
    <property type="match status" value="1"/>
</dbReference>
<dbReference type="EMBL" id="QXEV01000036">
    <property type="protein sequence ID" value="RIA64816.1"/>
    <property type="molecule type" value="Genomic_DNA"/>
</dbReference>
<comment type="caution">
    <text evidence="1">The sequence shown here is derived from an EMBL/GenBank/DDBJ whole genome shotgun (WGS) entry which is preliminary data.</text>
</comment>